<dbReference type="InterPro" id="IPR000904">
    <property type="entry name" value="Sec7_dom"/>
</dbReference>
<keyword evidence="3" id="KW-0813">Transport</keyword>
<feature type="compositionally biased region" description="Low complexity" evidence="5">
    <location>
        <begin position="1905"/>
        <end position="1919"/>
    </location>
</feature>
<dbReference type="InterPro" id="IPR056604">
    <property type="entry name" value="GBF1-like_TPR"/>
</dbReference>
<dbReference type="InterPro" id="IPR032691">
    <property type="entry name" value="Mon2/Sec7/BIG1-like_HUS"/>
</dbReference>
<proteinExistence type="predicted"/>
<evidence type="ECO:0000313" key="7">
    <source>
        <dbReference type="Proteomes" id="UP000504606"/>
    </source>
</evidence>
<dbReference type="GO" id="GO:0005794">
    <property type="term" value="C:Golgi apparatus"/>
    <property type="evidence" value="ECO:0007669"/>
    <property type="project" value="UniProtKB-SubCell"/>
</dbReference>
<feature type="compositionally biased region" description="Low complexity" evidence="5">
    <location>
        <begin position="318"/>
        <end position="335"/>
    </location>
</feature>
<feature type="region of interest" description="Disordered" evidence="5">
    <location>
        <begin position="360"/>
        <end position="420"/>
    </location>
</feature>
<evidence type="ECO:0000256" key="4">
    <source>
        <dbReference type="ARBA" id="ARBA00023034"/>
    </source>
</evidence>
<feature type="compositionally biased region" description="Polar residues" evidence="5">
    <location>
        <begin position="375"/>
        <end position="420"/>
    </location>
</feature>
<accession>A0A6J1T480</accession>
<feature type="compositionally biased region" description="Polar residues" evidence="5">
    <location>
        <begin position="1343"/>
        <end position="1368"/>
    </location>
</feature>
<dbReference type="CDD" id="cd00171">
    <property type="entry name" value="Sec7"/>
    <property type="match status" value="1"/>
</dbReference>
<evidence type="ECO:0000256" key="1">
    <source>
        <dbReference type="ARBA" id="ARBA00004222"/>
    </source>
</evidence>
<protein>
    <submittedName>
        <fullName evidence="8">Golgi-specific brefeldin A-resistance guanine nucleotide exchange factor 1</fullName>
    </submittedName>
</protein>
<dbReference type="GO" id="GO:0005793">
    <property type="term" value="C:endoplasmic reticulum-Golgi intermediate compartment"/>
    <property type="evidence" value="ECO:0007669"/>
    <property type="project" value="UniProtKB-SubCell"/>
</dbReference>
<dbReference type="GO" id="GO:0010256">
    <property type="term" value="P:endomembrane system organization"/>
    <property type="evidence" value="ECO:0007669"/>
    <property type="project" value="UniProtKB-ARBA"/>
</dbReference>
<evidence type="ECO:0000256" key="3">
    <source>
        <dbReference type="ARBA" id="ARBA00022448"/>
    </source>
</evidence>
<dbReference type="KEGG" id="foc:113211328"/>
<keyword evidence="7" id="KW-1185">Reference proteome</keyword>
<evidence type="ECO:0000313" key="8">
    <source>
        <dbReference type="RefSeq" id="XP_026285456.1"/>
    </source>
</evidence>
<feature type="compositionally biased region" description="Polar residues" evidence="5">
    <location>
        <begin position="247"/>
        <end position="282"/>
    </location>
</feature>
<dbReference type="FunFam" id="1.10.1000.11:FF:000007">
    <property type="entry name" value="Golgi-specific brefeldin A-resistance guanine nucleotide exchange factor 1"/>
    <property type="match status" value="1"/>
</dbReference>
<feature type="region of interest" description="Disordered" evidence="5">
    <location>
        <begin position="1448"/>
        <end position="1505"/>
    </location>
</feature>
<feature type="region of interest" description="Disordered" evidence="5">
    <location>
        <begin position="1296"/>
        <end position="1368"/>
    </location>
</feature>
<gene>
    <name evidence="8" type="primary">LOC113211328</name>
</gene>
<dbReference type="Proteomes" id="UP000504606">
    <property type="component" value="Unplaced"/>
</dbReference>
<reference evidence="8" key="1">
    <citation type="submission" date="2025-08" db="UniProtKB">
        <authorList>
            <consortium name="RefSeq"/>
        </authorList>
    </citation>
    <scope>IDENTIFICATION</scope>
    <source>
        <tissue evidence="8">Whole organism</tissue>
    </source>
</reference>
<dbReference type="SMART" id="SM00222">
    <property type="entry name" value="Sec7"/>
    <property type="match status" value="1"/>
</dbReference>
<dbReference type="GeneID" id="113211328"/>
<feature type="compositionally biased region" description="Basic and acidic residues" evidence="5">
    <location>
        <begin position="1798"/>
        <end position="1811"/>
    </location>
</feature>
<organism evidence="7 8">
    <name type="scientific">Frankliniella occidentalis</name>
    <name type="common">Western flower thrips</name>
    <name type="synonym">Euthrips occidentalis</name>
    <dbReference type="NCBI Taxonomy" id="133901"/>
    <lineage>
        <taxon>Eukaryota</taxon>
        <taxon>Metazoa</taxon>
        <taxon>Ecdysozoa</taxon>
        <taxon>Arthropoda</taxon>
        <taxon>Hexapoda</taxon>
        <taxon>Insecta</taxon>
        <taxon>Pterygota</taxon>
        <taxon>Neoptera</taxon>
        <taxon>Paraneoptera</taxon>
        <taxon>Thysanoptera</taxon>
        <taxon>Terebrantia</taxon>
        <taxon>Thripoidea</taxon>
        <taxon>Thripidae</taxon>
        <taxon>Frankliniella</taxon>
    </lineage>
</organism>
<feature type="compositionally biased region" description="Polar residues" evidence="5">
    <location>
        <begin position="1920"/>
        <end position="1937"/>
    </location>
</feature>
<dbReference type="InterPro" id="IPR023394">
    <property type="entry name" value="Sec7_C_sf"/>
</dbReference>
<dbReference type="PROSITE" id="PS50190">
    <property type="entry name" value="SEC7"/>
    <property type="match status" value="1"/>
</dbReference>
<dbReference type="Pfam" id="PF23325">
    <property type="entry name" value="TPR_28"/>
    <property type="match status" value="1"/>
</dbReference>
<evidence type="ECO:0000259" key="6">
    <source>
        <dbReference type="PROSITE" id="PS50190"/>
    </source>
</evidence>
<sequence>MGLPGNGIYVVQGEMSILLTSMKRGNRWSSHSHQGDENDSLIRLFIKLKELLNQVSDLHQLDPNNYFDPFLEVIRSEETTGPVTSLALASVAKFLSYNLLDSTNKTVPTCVENIADAVTHARFVGTDTASDGDVLMKILQVLRTLMLSPVGYLLSNESACEIMLSCFRICFEMRLDELLRRSAEHCLKDLVQLVFTRLPEFSENQHIRMSIKKLKMRTGVVDQNSSRASKRKGRSITHSKHGHHKSALSQPPDSSHSTTVDKSQTSKDSVLPSSADLNQKGSNPAAEPQDGTPVKDNPPEQSLMSAADADSLPTGTTESGFCSVSGSVSSCESSGEGQTCVEVQSNEASNSQSIAVGEFNEEKPSDENSELVAENSPSSNKESGEISSNPTECSSQEKQPNPNGKTDTQSSPGKQQPTYINPQGVRFTTVEEEDSEGAPLLPYGVECVRELFRFLISLCNPNDKQNSEKMLHIGLTLLTVALEVGADSIGQYQTLLVLVRDDLCRNIFSLLNTERIPLLAATLRVTFLLFESLRTHLKFQLERYLLQLADMVTSDSPKTSYEHKELALESIVQLWRIPGLVTELYLNYDCDLYCSNVFEDLAKLLSKNTFPVSELYSIHLLSLDALLTVIESIERNCHSRMQSEHQESAVSVIAPRSDVTQDTTGSVPSASITPVSSGRCHVSQNIPTHEQLMAVKRKKKLLATGTEHFNSKAKKGIQYLQEHHLLATPLDTSEVVHFLRENPRLDKKMIGEYISNRENLAVLDSFVNSFDFADTRIDDALRQYLEVFRLPGESPLISLLLEHFADHWHKSNGEPFANNDAAFTLAYAVIMLNVDQHNYNAKRQNNPMTPDEFKRNLKKVNGGKDFEEDMLDEIYTSIKSCEIVMPAEQTGIVRENYLWKVLLRRGASRDGVFIHAPGGLFDHDLFSLIWGPSVAALSFIFDRSQDPVVYQKAISGFLKCALISAHYGMSNDFDNLIISLCKFTTLITTTETVDSLPVTFGANTKAQLVTSTVFGLAQRHGDILRHGWANVLECLLQLYKCKLLPKALTEAEDFLEANGKISLMREEAPSQKIETGLLSSLYSYIALSSEPASQRMISQEDQERIQQARRCVRECHLEHLITESKFLRVDSLQEMVRAIILASHGPDGHPLLGTSQNESTAIFFLELLIKVIIQNRDRVASVWCNVRDYIYSLLMGAAACEHPFLMERCVVGLLRLAIRLMRREEMSPVILQSLRMLLLLKWVPLSRVSRNVAYGIHELLKTSAANIHSDADWSVIFTLLEVVGAGAPAPRVIGESSAQELQSNDQGAKSDGELQLGSQEDSGIGTERGYTSDSELSRSTSSFPTQNLTQPLSPTISPELSPSNTNNGGWILVGREGEIQPLPMRSLRSPVNSPSWDRELHAHDPYALIKCCESLTFLVRDVAHITPYNFEYCVHCIRTFVEASLHSTDKKLSRKPGSHAKDINAKPRKKLPSLRRREDPNSGIAQRRARSPQNNPYDADESDSEELSSEYPIQLLDLMHTLHTRTAQIYRWWAEESGDVQQPSLWTVGWCPLLQGIARLCCDSRKDVRMSAITYLQSALLMHDLQTLSAQEWESCFSKVLFPLLARLLEPVCPGDPSCRTREEETRMRGATLLSKVFLHHLTPLLSLPNFTPLWLTILDFLDKYMHSDNSDLLLEAIPETLKNMLLVMDSARVFSSPDGYSPLWTVTWERIDSFLPSLKQEFIKAHPSEKAKSVSEELPHSPDYEVVPNEQEAWLLQRQQQQNYQQHLSQQVPQTLQSEQQQLQQHQQPEQCPQTEQDLHQQSEHQEHGHPSQQSFIQGEQDYNQHAVGFTPIQAAAPTSNIDSNILPHQPIPLLGPTPIVAPPPIQGVSNNAILQPPLSLPAVSGFPLHTTMFPHMGQLVSTPITGPPITTSTSPDPNQSQFEPPGNTQPFLTNQSSLGITPEAVLEAFTPTRSGSVLSGSSFVSNPPSIPNPNEGGIISASRYFYQDQSPLSFAPPGAFQAQVLNPATATTVMGNKGILLEGANIPTLPILSSFVSTEQPSIEDQKES</sequence>
<dbReference type="CTD" id="36337"/>
<feature type="compositionally biased region" description="Low complexity" evidence="5">
    <location>
        <begin position="1332"/>
        <end position="1342"/>
    </location>
</feature>
<dbReference type="InterPro" id="IPR016024">
    <property type="entry name" value="ARM-type_fold"/>
</dbReference>
<dbReference type="SUPFAM" id="SSF48425">
    <property type="entry name" value="Sec7 domain"/>
    <property type="match status" value="1"/>
</dbReference>
<dbReference type="RefSeq" id="XP_026285456.1">
    <property type="nucleotide sequence ID" value="XM_026429671.2"/>
</dbReference>
<dbReference type="GO" id="GO:0032012">
    <property type="term" value="P:regulation of ARF protein signal transduction"/>
    <property type="evidence" value="ECO:0007669"/>
    <property type="project" value="InterPro"/>
</dbReference>
<feature type="compositionally biased region" description="Low complexity" evidence="5">
    <location>
        <begin position="1766"/>
        <end position="1797"/>
    </location>
</feature>
<dbReference type="GO" id="GO:0005085">
    <property type="term" value="F:guanyl-nucleotide exchange factor activity"/>
    <property type="evidence" value="ECO:0007669"/>
    <property type="project" value="InterPro"/>
</dbReference>
<dbReference type="Pfam" id="PF01369">
    <property type="entry name" value="Sec7"/>
    <property type="match status" value="1"/>
</dbReference>
<dbReference type="SUPFAM" id="SSF48371">
    <property type="entry name" value="ARM repeat"/>
    <property type="match status" value="1"/>
</dbReference>
<dbReference type="Pfam" id="PF12783">
    <property type="entry name" value="Sec7-like_HUS"/>
    <property type="match status" value="1"/>
</dbReference>
<dbReference type="GO" id="GO:0016197">
    <property type="term" value="P:endosomal transport"/>
    <property type="evidence" value="ECO:0007669"/>
    <property type="project" value="UniProtKB-ARBA"/>
</dbReference>
<dbReference type="Gene3D" id="1.10.220.20">
    <property type="match status" value="1"/>
</dbReference>
<comment type="subcellular location">
    <subcellularLocation>
        <location evidence="2">Endoplasmic reticulum-Golgi intermediate compartment</location>
    </subcellularLocation>
    <subcellularLocation>
        <location evidence="1">Golgi apparatus</location>
        <location evidence="1">cis-Golgi network</location>
    </subcellularLocation>
</comment>
<evidence type="ECO:0000256" key="5">
    <source>
        <dbReference type="SAM" id="MobiDB-lite"/>
    </source>
</evidence>
<feature type="region of interest" description="Disordered" evidence="5">
    <location>
        <begin position="1905"/>
        <end position="1937"/>
    </location>
</feature>
<feature type="compositionally biased region" description="Basic residues" evidence="5">
    <location>
        <begin position="228"/>
        <end position="246"/>
    </location>
</feature>
<feature type="compositionally biased region" description="Polar residues" evidence="5">
    <location>
        <begin position="1296"/>
        <end position="1307"/>
    </location>
</feature>
<dbReference type="PANTHER" id="PTHR10663">
    <property type="entry name" value="GUANYL-NUCLEOTIDE EXCHANGE FACTOR"/>
    <property type="match status" value="1"/>
</dbReference>
<dbReference type="Gene3D" id="1.10.1000.11">
    <property type="entry name" value="Arf Nucleotide-binding Site Opener,domain 2"/>
    <property type="match status" value="1"/>
</dbReference>
<feature type="domain" description="SEC7" evidence="6">
    <location>
        <begin position="691"/>
        <end position="881"/>
    </location>
</feature>
<dbReference type="InterPro" id="IPR035999">
    <property type="entry name" value="Sec7_dom_sf"/>
</dbReference>
<feature type="region of interest" description="Disordered" evidence="5">
    <location>
        <begin position="218"/>
        <end position="335"/>
    </location>
</feature>
<keyword evidence="4" id="KW-0333">Golgi apparatus</keyword>
<dbReference type="PANTHER" id="PTHR10663:SF388">
    <property type="entry name" value="GOLGI-SPECIFIC BREFELDIN A-RESISTANCE GUANINE NUCLEOTIDE EXCHANGE FACTOR 1"/>
    <property type="match status" value="1"/>
</dbReference>
<feature type="region of interest" description="Disordered" evidence="5">
    <location>
        <begin position="1766"/>
        <end position="1816"/>
    </location>
</feature>
<evidence type="ECO:0000256" key="2">
    <source>
        <dbReference type="ARBA" id="ARBA00004399"/>
    </source>
</evidence>
<dbReference type="OrthoDB" id="10258608at2759"/>
<name>A0A6J1T480_FRAOC</name>